<organism evidence="1 2">
    <name type="scientific">Datura stramonium</name>
    <name type="common">Jimsonweed</name>
    <name type="synonym">Common thornapple</name>
    <dbReference type="NCBI Taxonomy" id="4076"/>
    <lineage>
        <taxon>Eukaryota</taxon>
        <taxon>Viridiplantae</taxon>
        <taxon>Streptophyta</taxon>
        <taxon>Embryophyta</taxon>
        <taxon>Tracheophyta</taxon>
        <taxon>Spermatophyta</taxon>
        <taxon>Magnoliopsida</taxon>
        <taxon>eudicotyledons</taxon>
        <taxon>Gunneridae</taxon>
        <taxon>Pentapetalae</taxon>
        <taxon>asterids</taxon>
        <taxon>lamiids</taxon>
        <taxon>Solanales</taxon>
        <taxon>Solanaceae</taxon>
        <taxon>Solanoideae</taxon>
        <taxon>Datureae</taxon>
        <taxon>Datura</taxon>
    </lineage>
</organism>
<comment type="caution">
    <text evidence="1">The sequence shown here is derived from an EMBL/GenBank/DDBJ whole genome shotgun (WGS) entry which is preliminary data.</text>
</comment>
<reference evidence="1 2" key="1">
    <citation type="journal article" date="2021" name="BMC Genomics">
        <title>Datura genome reveals duplications of psychoactive alkaloid biosynthetic genes and high mutation rate following tissue culture.</title>
        <authorList>
            <person name="Rajewski A."/>
            <person name="Carter-House D."/>
            <person name="Stajich J."/>
            <person name="Litt A."/>
        </authorList>
    </citation>
    <scope>NUCLEOTIDE SEQUENCE [LARGE SCALE GENOMIC DNA]</scope>
    <source>
        <strain evidence="1">AR-01</strain>
    </source>
</reference>
<sequence length="53" mass="5912">MGDMVTRVIICASKKISLLVLLIRDREEGTMFMKGWGTMINAFTKSKVCGLSM</sequence>
<dbReference type="Proteomes" id="UP000823775">
    <property type="component" value="Unassembled WGS sequence"/>
</dbReference>
<dbReference type="EMBL" id="JACEIK010001485">
    <property type="protein sequence ID" value="MCD7469799.1"/>
    <property type="molecule type" value="Genomic_DNA"/>
</dbReference>
<feature type="non-terminal residue" evidence="1">
    <location>
        <position position="53"/>
    </location>
</feature>
<proteinExistence type="predicted"/>
<gene>
    <name evidence="1" type="ORF">HAX54_009047</name>
</gene>
<keyword evidence="2" id="KW-1185">Reference proteome</keyword>
<protein>
    <submittedName>
        <fullName evidence="1">Uncharacterized protein</fullName>
    </submittedName>
</protein>
<name>A0ABS8TED1_DATST</name>
<accession>A0ABS8TED1</accession>
<evidence type="ECO:0000313" key="2">
    <source>
        <dbReference type="Proteomes" id="UP000823775"/>
    </source>
</evidence>
<evidence type="ECO:0000313" key="1">
    <source>
        <dbReference type="EMBL" id="MCD7469799.1"/>
    </source>
</evidence>